<evidence type="ECO:0000313" key="2">
    <source>
        <dbReference type="EMBL" id="QYC74814.1"/>
    </source>
</evidence>
<dbReference type="Proteomes" id="UP000825134">
    <property type="component" value="Chromosome"/>
</dbReference>
<organism evidence="2 4">
    <name type="scientific">Chlamydia suis</name>
    <dbReference type="NCBI Taxonomy" id="83559"/>
    <lineage>
        <taxon>Bacteria</taxon>
        <taxon>Pseudomonadati</taxon>
        <taxon>Chlamydiota</taxon>
        <taxon>Chlamydiia</taxon>
        <taxon>Chlamydiales</taxon>
        <taxon>Chlamydiaceae</taxon>
        <taxon>Chlamydia/Chlamydophila group</taxon>
        <taxon>Chlamydia</taxon>
    </lineage>
</organism>
<dbReference type="AlphaFoldDB" id="A0AAQ0J6P8"/>
<reference evidence="2" key="2">
    <citation type="journal article" date="2021" name="Front. Microbiol.">
        <title>Generation of Tetracycline and Rifamycin Resistant Chlamydia Suis Recombinants.</title>
        <authorList>
            <person name="Marti H."/>
            <person name="Bommana S."/>
            <person name="Read T.D."/>
            <person name="Pesch T."/>
            <person name="Prahauser B."/>
            <person name="Dean D."/>
            <person name="Borel N."/>
        </authorList>
    </citation>
    <scope>NUCLEOTIDE SEQUENCE</scope>
    <source>
        <strain evidence="2">208.1</strain>
    </source>
</reference>
<dbReference type="Proteomes" id="UP000512184">
    <property type="component" value="Chromosome"/>
</dbReference>
<evidence type="ECO:0000313" key="1">
    <source>
        <dbReference type="EMBL" id="QHP83111.1"/>
    </source>
</evidence>
<keyword evidence="3" id="KW-1185">Reference proteome</keyword>
<protein>
    <submittedName>
        <fullName evidence="2">Uncharacterized protein</fullName>
    </submittedName>
</protein>
<evidence type="ECO:0000313" key="4">
    <source>
        <dbReference type="Proteomes" id="UP000825134"/>
    </source>
</evidence>
<dbReference type="EMBL" id="CP063185">
    <property type="protein sequence ID" value="QYC74814.1"/>
    <property type="molecule type" value="Genomic_DNA"/>
</dbReference>
<dbReference type="EMBL" id="CP035278">
    <property type="protein sequence ID" value="QHP83111.1"/>
    <property type="molecule type" value="Genomic_DNA"/>
</dbReference>
<proteinExistence type="predicted"/>
<reference evidence="1 3" key="1">
    <citation type="submission" date="2019-01" db="EMBL/GenBank/DDBJ databases">
        <title>Whole genome sequencing and annotation enables comparative genome analysis that reveals unique features of the Chlamydia suis R19 Genome.</title>
        <authorList>
            <person name="Dimond Z.E."/>
        </authorList>
    </citation>
    <scope>NUCLEOTIDE SEQUENCE [LARGE SCALE GENOMIC DNA]</scope>
    <source>
        <strain evidence="1 3">R19</strain>
    </source>
</reference>
<name>A0AAQ0J6P8_9CHLA</name>
<dbReference type="RefSeq" id="WP_180375825.1">
    <property type="nucleotide sequence ID" value="NZ_CP063063.1"/>
</dbReference>
<evidence type="ECO:0000313" key="3">
    <source>
        <dbReference type="Proteomes" id="UP000512184"/>
    </source>
</evidence>
<gene>
    <name evidence="1" type="primary">hypothetical protein</name>
    <name evidence="1" type="ORF">Chls_236</name>
    <name evidence="2" type="ORF">INQ84_02345</name>
</gene>
<sequence length="58" mass="6768">MIFYIEHHAQTFALEKNFFIIVCAIFQLQETMLASIYGIQEPRRSQYLGFLGARILEG</sequence>
<accession>A0AAQ0J6P8</accession>